<name>A0A514LG69_9BACI</name>
<dbReference type="Proteomes" id="UP000319756">
    <property type="component" value="Chromosome"/>
</dbReference>
<sequence length="156" mass="18512">MLTYTHLEDYITSLYGVMSIYRPEQLDMKSIANYLGVFIEPSETVSFNTGNIIIVPKNHPHIWELFSHELSHVLLNKGNQKRMDERFLYYQEKKANHFSYHFGIPTFMLENLELPQTLKTASMYVANLFHVTFDFALKRLKQYLSKKFLYTLERSC</sequence>
<evidence type="ECO:0000313" key="2">
    <source>
        <dbReference type="EMBL" id="QDI90251.1"/>
    </source>
</evidence>
<dbReference type="AlphaFoldDB" id="A0A514LG69"/>
<accession>A0A514LG69</accession>
<dbReference type="EMBL" id="CP035485">
    <property type="protein sequence ID" value="QDI90251.1"/>
    <property type="molecule type" value="Genomic_DNA"/>
</dbReference>
<evidence type="ECO:0000259" key="1">
    <source>
        <dbReference type="Pfam" id="PF06114"/>
    </source>
</evidence>
<protein>
    <submittedName>
        <fullName evidence="2">ImmA/IrrE family metallo-endopeptidase</fullName>
    </submittedName>
</protein>
<keyword evidence="3" id="KW-1185">Reference proteome</keyword>
<gene>
    <name evidence="2" type="ORF">EPH95_02910</name>
</gene>
<feature type="domain" description="IrrE N-terminal-like" evidence="1">
    <location>
        <begin position="47"/>
        <end position="141"/>
    </location>
</feature>
<organism evidence="2 3">
    <name type="scientific">Salicibibacter halophilus</name>
    <dbReference type="NCBI Taxonomy" id="2502791"/>
    <lineage>
        <taxon>Bacteria</taxon>
        <taxon>Bacillati</taxon>
        <taxon>Bacillota</taxon>
        <taxon>Bacilli</taxon>
        <taxon>Bacillales</taxon>
        <taxon>Bacillaceae</taxon>
        <taxon>Salicibibacter</taxon>
    </lineage>
</organism>
<dbReference type="KEGG" id="sale:EPH95_02910"/>
<dbReference type="InterPro" id="IPR010359">
    <property type="entry name" value="IrrE_HExxH"/>
</dbReference>
<evidence type="ECO:0000313" key="3">
    <source>
        <dbReference type="Proteomes" id="UP000319756"/>
    </source>
</evidence>
<proteinExistence type="predicted"/>
<dbReference type="Pfam" id="PF06114">
    <property type="entry name" value="Peptidase_M78"/>
    <property type="match status" value="1"/>
</dbReference>
<reference evidence="3" key="1">
    <citation type="submission" date="2019-01" db="EMBL/GenBank/DDBJ databases">
        <title>Genomic analysis of Salicibibacter sp. NKC3-5.</title>
        <authorList>
            <person name="Oh Y.J."/>
        </authorList>
    </citation>
    <scope>NUCLEOTIDE SEQUENCE [LARGE SCALE GENOMIC DNA]</scope>
    <source>
        <strain evidence="3">NKC3-5</strain>
    </source>
</reference>